<name>A0A1Y6BD59_9PROT</name>
<protein>
    <recommendedName>
        <fullName evidence="6">Ribosomal protein L11 methyltransferase</fullName>
        <shortName evidence="6">L11 Mtase</shortName>
        <ecNumber evidence="6">2.1.1.-</ecNumber>
    </recommendedName>
</protein>
<dbReference type="EMBL" id="FWZX01000002">
    <property type="protein sequence ID" value="SME97586.1"/>
    <property type="molecule type" value="Genomic_DNA"/>
</dbReference>
<keyword evidence="3 6" id="KW-0489">Methyltransferase</keyword>
<dbReference type="SUPFAM" id="SSF53335">
    <property type="entry name" value="S-adenosyl-L-methionine-dependent methyltransferases"/>
    <property type="match status" value="1"/>
</dbReference>
<dbReference type="STRING" id="560819.SAMN05428998_10288"/>
<comment type="similarity">
    <text evidence="1 6">Belongs to the methyltransferase superfamily. PrmA family.</text>
</comment>
<evidence type="ECO:0000256" key="1">
    <source>
        <dbReference type="ARBA" id="ARBA00009741"/>
    </source>
</evidence>
<comment type="function">
    <text evidence="6">Methylates ribosomal protein L11.</text>
</comment>
<keyword evidence="8" id="KW-1185">Reference proteome</keyword>
<dbReference type="PANTHER" id="PTHR43648">
    <property type="entry name" value="ELECTRON TRANSFER FLAVOPROTEIN BETA SUBUNIT LYSINE METHYLTRANSFERASE"/>
    <property type="match status" value="1"/>
</dbReference>
<sequence>MSAIYRLSLKAPAAAAEILESALAALEGALATDLPDADGRVRMTWYFGDEPDRAWVTARLVAASLAAGVAAPDFELGLLPEIDWVAESQAELQPIRAGRFWVHGSHVTEPPPGGSIPLLIDANLAFGTGRHETTYGCLVALCELARRVRVGRALDLGCGSAVLALAIAKLWPAAQVLAADIDPSAVEVAAGNVRANGAPWIETLGATGYAHPRLRAAAPYDLIVANILAGPLCRLALDTARHLAPGGLVVLSGLLIRQERRVLARHRAVGLQLVARRHFNEWSVLLLQKPSAR</sequence>
<accession>A0A1Y6BD59</accession>
<evidence type="ECO:0000256" key="2">
    <source>
        <dbReference type="ARBA" id="ARBA00022490"/>
    </source>
</evidence>
<evidence type="ECO:0000313" key="7">
    <source>
        <dbReference type="EMBL" id="SME97586.1"/>
    </source>
</evidence>
<keyword evidence="7" id="KW-0689">Ribosomal protein</keyword>
<reference evidence="7 8" key="1">
    <citation type="submission" date="2017-04" db="EMBL/GenBank/DDBJ databases">
        <authorList>
            <person name="Afonso C.L."/>
            <person name="Miller P.J."/>
            <person name="Scott M.A."/>
            <person name="Spackman E."/>
            <person name="Goraichik I."/>
            <person name="Dimitrov K.M."/>
            <person name="Suarez D.L."/>
            <person name="Swayne D.E."/>
        </authorList>
    </citation>
    <scope>NUCLEOTIDE SEQUENCE [LARGE SCALE GENOMIC DNA]</scope>
    <source>
        <strain evidence="7 8">USBA 355</strain>
    </source>
</reference>
<feature type="binding site" evidence="6">
    <location>
        <position position="157"/>
    </location>
    <ligand>
        <name>S-adenosyl-L-methionine</name>
        <dbReference type="ChEBI" id="CHEBI:59789"/>
    </ligand>
</feature>
<dbReference type="GO" id="GO:0005840">
    <property type="term" value="C:ribosome"/>
    <property type="evidence" value="ECO:0007669"/>
    <property type="project" value="UniProtKB-KW"/>
</dbReference>
<dbReference type="AlphaFoldDB" id="A0A1Y6BD59"/>
<feature type="binding site" evidence="6">
    <location>
        <position position="134"/>
    </location>
    <ligand>
        <name>S-adenosyl-L-methionine</name>
        <dbReference type="ChEBI" id="CHEBI:59789"/>
    </ligand>
</feature>
<dbReference type="Proteomes" id="UP000192917">
    <property type="component" value="Unassembled WGS sequence"/>
</dbReference>
<dbReference type="RefSeq" id="WP_085121169.1">
    <property type="nucleotide sequence ID" value="NZ_FWZX01000002.1"/>
</dbReference>
<feature type="binding site" evidence="6">
    <location>
        <position position="226"/>
    </location>
    <ligand>
        <name>S-adenosyl-L-methionine</name>
        <dbReference type="ChEBI" id="CHEBI:59789"/>
    </ligand>
</feature>
<proteinExistence type="inferred from homology"/>
<gene>
    <name evidence="6" type="primary">prmA</name>
    <name evidence="7" type="ORF">SAMN05428998_10288</name>
</gene>
<evidence type="ECO:0000256" key="6">
    <source>
        <dbReference type="HAMAP-Rule" id="MF_00735"/>
    </source>
</evidence>
<keyword evidence="7" id="KW-0687">Ribonucleoprotein</keyword>
<feature type="binding site" evidence="6">
    <location>
        <position position="180"/>
    </location>
    <ligand>
        <name>S-adenosyl-L-methionine</name>
        <dbReference type="ChEBI" id="CHEBI:59789"/>
    </ligand>
</feature>
<dbReference type="Pfam" id="PF06325">
    <property type="entry name" value="PrmA"/>
    <property type="match status" value="1"/>
</dbReference>
<evidence type="ECO:0000256" key="3">
    <source>
        <dbReference type="ARBA" id="ARBA00022603"/>
    </source>
</evidence>
<dbReference type="GO" id="GO:0005737">
    <property type="term" value="C:cytoplasm"/>
    <property type="evidence" value="ECO:0007669"/>
    <property type="project" value="UniProtKB-SubCell"/>
</dbReference>
<dbReference type="Gene3D" id="3.40.50.150">
    <property type="entry name" value="Vaccinia Virus protein VP39"/>
    <property type="match status" value="1"/>
</dbReference>
<keyword evidence="2 6" id="KW-0963">Cytoplasm</keyword>
<dbReference type="GO" id="GO:0008276">
    <property type="term" value="F:protein methyltransferase activity"/>
    <property type="evidence" value="ECO:0007669"/>
    <property type="project" value="UniProtKB-UniRule"/>
</dbReference>
<organism evidence="7 8">
    <name type="scientific">Tistlia consotensis USBA 355</name>
    <dbReference type="NCBI Taxonomy" id="560819"/>
    <lineage>
        <taxon>Bacteria</taxon>
        <taxon>Pseudomonadati</taxon>
        <taxon>Pseudomonadota</taxon>
        <taxon>Alphaproteobacteria</taxon>
        <taxon>Rhodospirillales</taxon>
        <taxon>Rhodovibrionaceae</taxon>
        <taxon>Tistlia</taxon>
    </lineage>
</organism>
<comment type="subcellular location">
    <subcellularLocation>
        <location evidence="6">Cytoplasm</location>
    </subcellularLocation>
</comment>
<dbReference type="HAMAP" id="MF_00735">
    <property type="entry name" value="Methyltr_PrmA"/>
    <property type="match status" value="1"/>
</dbReference>
<keyword evidence="5 6" id="KW-0949">S-adenosyl-L-methionine</keyword>
<dbReference type="InterPro" id="IPR029063">
    <property type="entry name" value="SAM-dependent_MTases_sf"/>
</dbReference>
<dbReference type="InterPro" id="IPR004498">
    <property type="entry name" value="Ribosomal_PrmA_MeTrfase"/>
</dbReference>
<keyword evidence="4 6" id="KW-0808">Transferase</keyword>
<dbReference type="PANTHER" id="PTHR43648:SF1">
    <property type="entry name" value="ELECTRON TRANSFER FLAVOPROTEIN BETA SUBUNIT LYSINE METHYLTRANSFERASE"/>
    <property type="match status" value="1"/>
</dbReference>
<dbReference type="InterPro" id="IPR050078">
    <property type="entry name" value="Ribosomal_L11_MeTrfase_PrmA"/>
</dbReference>
<evidence type="ECO:0000313" key="8">
    <source>
        <dbReference type="Proteomes" id="UP000192917"/>
    </source>
</evidence>
<evidence type="ECO:0000256" key="5">
    <source>
        <dbReference type="ARBA" id="ARBA00022691"/>
    </source>
</evidence>
<dbReference type="CDD" id="cd02440">
    <property type="entry name" value="AdoMet_MTases"/>
    <property type="match status" value="1"/>
</dbReference>
<comment type="catalytic activity">
    <reaction evidence="6">
        <text>L-lysyl-[protein] + 3 S-adenosyl-L-methionine = N(6),N(6),N(6)-trimethyl-L-lysyl-[protein] + 3 S-adenosyl-L-homocysteine + 3 H(+)</text>
        <dbReference type="Rhea" id="RHEA:54192"/>
        <dbReference type="Rhea" id="RHEA-COMP:9752"/>
        <dbReference type="Rhea" id="RHEA-COMP:13826"/>
        <dbReference type="ChEBI" id="CHEBI:15378"/>
        <dbReference type="ChEBI" id="CHEBI:29969"/>
        <dbReference type="ChEBI" id="CHEBI:57856"/>
        <dbReference type="ChEBI" id="CHEBI:59789"/>
        <dbReference type="ChEBI" id="CHEBI:61961"/>
    </reaction>
</comment>
<dbReference type="EC" id="2.1.1.-" evidence="6"/>
<evidence type="ECO:0000256" key="4">
    <source>
        <dbReference type="ARBA" id="ARBA00022679"/>
    </source>
</evidence>
<dbReference type="GO" id="GO:0032259">
    <property type="term" value="P:methylation"/>
    <property type="evidence" value="ECO:0007669"/>
    <property type="project" value="UniProtKB-KW"/>
</dbReference>